<feature type="transmembrane region" description="Helical" evidence="1">
    <location>
        <begin position="46"/>
        <end position="64"/>
    </location>
</feature>
<dbReference type="AlphaFoldDB" id="A0ABD0M9M6"/>
<keyword evidence="1" id="KW-0812">Transmembrane</keyword>
<evidence type="ECO:0000313" key="3">
    <source>
        <dbReference type="Proteomes" id="UP001519460"/>
    </source>
</evidence>
<sequence length="91" mass="10036">MSGPKRYPICPLSADKGSSGTTQRVILRVCGDPPATSITCRARASFIIWIICLPYTALLIKTASRTRRLLHTKRGASICFDFRAHAVQLCE</sequence>
<dbReference type="EMBL" id="JACVVK020000002">
    <property type="protein sequence ID" value="KAK7508330.1"/>
    <property type="molecule type" value="Genomic_DNA"/>
</dbReference>
<accession>A0ABD0M9M6</accession>
<evidence type="ECO:0000256" key="1">
    <source>
        <dbReference type="SAM" id="Phobius"/>
    </source>
</evidence>
<keyword evidence="1" id="KW-0472">Membrane</keyword>
<gene>
    <name evidence="2" type="ORF">BaRGS_00000569</name>
</gene>
<reference evidence="2 3" key="1">
    <citation type="journal article" date="2023" name="Sci. Data">
        <title>Genome assembly of the Korean intertidal mud-creeper Batillaria attramentaria.</title>
        <authorList>
            <person name="Patra A.K."/>
            <person name="Ho P.T."/>
            <person name="Jun S."/>
            <person name="Lee S.J."/>
            <person name="Kim Y."/>
            <person name="Won Y.J."/>
        </authorList>
    </citation>
    <scope>NUCLEOTIDE SEQUENCE [LARGE SCALE GENOMIC DNA]</scope>
    <source>
        <strain evidence="2">Wonlab-2016</strain>
    </source>
</reference>
<organism evidence="2 3">
    <name type="scientific">Batillaria attramentaria</name>
    <dbReference type="NCBI Taxonomy" id="370345"/>
    <lineage>
        <taxon>Eukaryota</taxon>
        <taxon>Metazoa</taxon>
        <taxon>Spiralia</taxon>
        <taxon>Lophotrochozoa</taxon>
        <taxon>Mollusca</taxon>
        <taxon>Gastropoda</taxon>
        <taxon>Caenogastropoda</taxon>
        <taxon>Sorbeoconcha</taxon>
        <taxon>Cerithioidea</taxon>
        <taxon>Batillariidae</taxon>
        <taxon>Batillaria</taxon>
    </lineage>
</organism>
<comment type="caution">
    <text evidence="2">The sequence shown here is derived from an EMBL/GenBank/DDBJ whole genome shotgun (WGS) entry which is preliminary data.</text>
</comment>
<keyword evidence="1" id="KW-1133">Transmembrane helix</keyword>
<dbReference type="Proteomes" id="UP001519460">
    <property type="component" value="Unassembled WGS sequence"/>
</dbReference>
<name>A0ABD0M9M6_9CAEN</name>
<proteinExistence type="predicted"/>
<protein>
    <submittedName>
        <fullName evidence="2">Uncharacterized protein</fullName>
    </submittedName>
</protein>
<evidence type="ECO:0000313" key="2">
    <source>
        <dbReference type="EMBL" id="KAK7508330.1"/>
    </source>
</evidence>
<keyword evidence="3" id="KW-1185">Reference proteome</keyword>